<feature type="compositionally biased region" description="Basic and acidic residues" evidence="1">
    <location>
        <begin position="67"/>
        <end position="82"/>
    </location>
</feature>
<feature type="compositionally biased region" description="Polar residues" evidence="1">
    <location>
        <begin position="84"/>
        <end position="93"/>
    </location>
</feature>
<dbReference type="EMBL" id="JAWDJX010000046">
    <property type="protein sequence ID" value="KAK3048660.1"/>
    <property type="molecule type" value="Genomic_DNA"/>
</dbReference>
<dbReference type="AlphaFoldDB" id="A0AAJ0G8R3"/>
<dbReference type="Proteomes" id="UP001271007">
    <property type="component" value="Unassembled WGS sequence"/>
</dbReference>
<gene>
    <name evidence="2" type="ORF">LTR09_009969</name>
</gene>
<feature type="region of interest" description="Disordered" evidence="1">
    <location>
        <begin position="67"/>
        <end position="96"/>
    </location>
</feature>
<keyword evidence="3" id="KW-1185">Reference proteome</keyword>
<feature type="region of interest" description="Disordered" evidence="1">
    <location>
        <begin position="31"/>
        <end position="52"/>
    </location>
</feature>
<evidence type="ECO:0000313" key="3">
    <source>
        <dbReference type="Proteomes" id="UP001271007"/>
    </source>
</evidence>
<proteinExistence type="predicted"/>
<comment type="caution">
    <text evidence="2">The sequence shown here is derived from an EMBL/GenBank/DDBJ whole genome shotgun (WGS) entry which is preliminary data.</text>
</comment>
<organism evidence="2 3">
    <name type="scientific">Extremus antarcticus</name>
    <dbReference type="NCBI Taxonomy" id="702011"/>
    <lineage>
        <taxon>Eukaryota</taxon>
        <taxon>Fungi</taxon>
        <taxon>Dikarya</taxon>
        <taxon>Ascomycota</taxon>
        <taxon>Pezizomycotina</taxon>
        <taxon>Dothideomycetes</taxon>
        <taxon>Dothideomycetidae</taxon>
        <taxon>Mycosphaerellales</taxon>
        <taxon>Extremaceae</taxon>
        <taxon>Extremus</taxon>
    </lineage>
</organism>
<accession>A0AAJ0G8R3</accession>
<sequence>MPYQDEDSGYDAWLRHEEGRERRAMAQNAQQFYDIPQMASRGGRSPPAREERRPVNECNCCWNCRHRGDSPRRNERRRESSARHNGQQHSTAMPSREEIFRQAAPMMLRCRRAWGGTPWPEDPEAFRRLERDIFERPGGAEYVWRWLLTRRRQIAEGTGLGGMMVQRERFG</sequence>
<evidence type="ECO:0000313" key="2">
    <source>
        <dbReference type="EMBL" id="KAK3048660.1"/>
    </source>
</evidence>
<evidence type="ECO:0000256" key="1">
    <source>
        <dbReference type="SAM" id="MobiDB-lite"/>
    </source>
</evidence>
<name>A0AAJ0G8R3_9PEZI</name>
<protein>
    <submittedName>
        <fullName evidence="2">Uncharacterized protein</fullName>
    </submittedName>
</protein>
<reference evidence="2" key="1">
    <citation type="submission" date="2023-04" db="EMBL/GenBank/DDBJ databases">
        <title>Black Yeasts Isolated from many extreme environments.</title>
        <authorList>
            <person name="Coleine C."/>
            <person name="Stajich J.E."/>
            <person name="Selbmann L."/>
        </authorList>
    </citation>
    <scope>NUCLEOTIDE SEQUENCE</scope>
    <source>
        <strain evidence="2">CCFEE 5312</strain>
    </source>
</reference>